<feature type="compositionally biased region" description="Basic and acidic residues" evidence="1">
    <location>
        <begin position="327"/>
        <end position="341"/>
    </location>
</feature>
<feature type="compositionally biased region" description="Basic residues" evidence="1">
    <location>
        <begin position="495"/>
        <end position="506"/>
    </location>
</feature>
<dbReference type="InterPro" id="IPR037238">
    <property type="entry name" value="YbiA-like_sf"/>
</dbReference>
<accession>A0A1I7UQF0</accession>
<feature type="region of interest" description="Disordered" evidence="1">
    <location>
        <begin position="243"/>
        <end position="518"/>
    </location>
</feature>
<feature type="compositionally biased region" description="Basic residues" evidence="1">
    <location>
        <begin position="312"/>
        <end position="326"/>
    </location>
</feature>
<dbReference type="AlphaFoldDB" id="A0A1I7UQF0"/>
<dbReference type="NCBIfam" id="TIGR02464">
    <property type="entry name" value="ribofla_fusion"/>
    <property type="match status" value="1"/>
</dbReference>
<feature type="compositionally biased region" description="Basic and acidic residues" evidence="1">
    <location>
        <begin position="478"/>
        <end position="494"/>
    </location>
</feature>
<dbReference type="Gene3D" id="1.10.357.40">
    <property type="entry name" value="YbiA-like"/>
    <property type="match status" value="1"/>
</dbReference>
<feature type="compositionally biased region" description="Basic and acidic residues" evidence="1">
    <location>
        <begin position="403"/>
        <end position="427"/>
    </location>
</feature>
<feature type="domain" description="NADAR" evidence="2">
    <location>
        <begin position="19"/>
        <end position="172"/>
    </location>
</feature>
<evidence type="ECO:0000313" key="4">
    <source>
        <dbReference type="WBParaSite" id="Csp11.Scaffold630.g18308.t1"/>
    </source>
</evidence>
<feature type="compositionally biased region" description="Basic residues" evidence="1">
    <location>
        <begin position="342"/>
        <end position="361"/>
    </location>
</feature>
<dbReference type="InterPro" id="IPR012816">
    <property type="entry name" value="NADAR"/>
</dbReference>
<evidence type="ECO:0000256" key="1">
    <source>
        <dbReference type="SAM" id="MobiDB-lite"/>
    </source>
</evidence>
<feature type="compositionally biased region" description="Basic and acidic residues" evidence="1">
    <location>
        <begin position="289"/>
        <end position="311"/>
    </location>
</feature>
<reference evidence="4" key="1">
    <citation type="submission" date="2016-11" db="UniProtKB">
        <authorList>
            <consortium name="WormBaseParasite"/>
        </authorList>
    </citation>
    <scope>IDENTIFICATION</scope>
</reference>
<feature type="compositionally biased region" description="Polar residues" evidence="1">
    <location>
        <begin position="507"/>
        <end position="518"/>
    </location>
</feature>
<dbReference type="STRING" id="1561998.A0A1I7UQF0"/>
<feature type="compositionally biased region" description="Basic and acidic residues" evidence="1">
    <location>
        <begin position="362"/>
        <end position="374"/>
    </location>
</feature>
<proteinExistence type="predicted"/>
<protein>
    <submittedName>
        <fullName evidence="4">DUF1768 domain-containing protein</fullName>
    </submittedName>
</protein>
<dbReference type="Pfam" id="PF08719">
    <property type="entry name" value="NADAR"/>
    <property type="match status" value="1"/>
</dbReference>
<dbReference type="Proteomes" id="UP000095282">
    <property type="component" value="Unplaced"/>
</dbReference>
<evidence type="ECO:0000259" key="2">
    <source>
        <dbReference type="Pfam" id="PF08719"/>
    </source>
</evidence>
<feature type="compositionally biased region" description="Low complexity" evidence="1">
    <location>
        <begin position="271"/>
        <end position="284"/>
    </location>
</feature>
<organism evidence="3 4">
    <name type="scientific">Caenorhabditis tropicalis</name>
    <dbReference type="NCBI Taxonomy" id="1561998"/>
    <lineage>
        <taxon>Eukaryota</taxon>
        <taxon>Metazoa</taxon>
        <taxon>Ecdysozoa</taxon>
        <taxon>Nematoda</taxon>
        <taxon>Chromadorea</taxon>
        <taxon>Rhabditida</taxon>
        <taxon>Rhabditina</taxon>
        <taxon>Rhabditomorpha</taxon>
        <taxon>Rhabditoidea</taxon>
        <taxon>Rhabditidae</taxon>
        <taxon>Peloderinae</taxon>
        <taxon>Caenorhabditis</taxon>
    </lineage>
</organism>
<sequence>MGTRRIRRSDGDFTLFFRKVSPFSNHHPAEFDSNQAINFRETKRFSCTEQFYMYNKASLLKDTELMEAVLESESPREMKTMCSKNNLRGWSDSVWNEHKENVMYKGCLAKFQASRELRYALFLSTGSQLIECNPYDSIWGIGKDLEAAESSSLDSGQNLLGKILDRVREELWENEIYREEREEIEKRMREDEHYLTKAMKHVDLLYKERATFRYQAARHGDEDTLEYVTSEMKSLLPEWAIPSPVSENEPIRPTPPQIVKFPTTPPIQAESANGSRRNSTNSTRNGRHSAADRRSPGERRRANNSRNENRRSRSRSPRRQRSRSRSPHVDRRSPIRNERRRSPIRHQRRSPIRRNRSRSPPRRFENNGRRENRPFQRATYIGYRGPVRRSVDDRRPRNYSPIRRMDDRRDRVDNRRVERSRSREGSRRNRRNHNRSPSPQQPQPKREAVVIVLSSDTSQAQSEENREARNRRRSSRSRSREERKNYLKKMEKLLKQRAREKRRNPNRQRASSSNSSTN</sequence>
<dbReference type="CDD" id="cd15457">
    <property type="entry name" value="NADAR"/>
    <property type="match status" value="1"/>
</dbReference>
<dbReference type="eggNOG" id="ENOG502S4FY">
    <property type="taxonomic scope" value="Eukaryota"/>
</dbReference>
<name>A0A1I7UQF0_9PELO</name>
<dbReference type="SUPFAM" id="SSF143990">
    <property type="entry name" value="YbiA-like"/>
    <property type="match status" value="1"/>
</dbReference>
<keyword evidence="3" id="KW-1185">Reference proteome</keyword>
<dbReference type="WBParaSite" id="Csp11.Scaffold630.g18308.t1">
    <property type="protein sequence ID" value="Csp11.Scaffold630.g18308.t1"/>
    <property type="gene ID" value="Csp11.Scaffold630.g18308"/>
</dbReference>
<evidence type="ECO:0000313" key="3">
    <source>
        <dbReference type="Proteomes" id="UP000095282"/>
    </source>
</evidence>